<dbReference type="InterPro" id="IPR009875">
    <property type="entry name" value="PilZ_domain"/>
</dbReference>
<dbReference type="Pfam" id="PF07238">
    <property type="entry name" value="PilZ"/>
    <property type="match status" value="1"/>
</dbReference>
<dbReference type="EMBL" id="VMRY01000126">
    <property type="protein sequence ID" value="TVT48902.1"/>
    <property type="molecule type" value="Genomic_DNA"/>
</dbReference>
<reference evidence="2 3" key="1">
    <citation type="submission" date="2019-07" db="EMBL/GenBank/DDBJ databases">
        <title>The pathways for chlorine oxyanion respiration interact through the shared metabolite chlorate.</title>
        <authorList>
            <person name="Barnum T.P."/>
            <person name="Cheng Y."/>
            <person name="Hill K.A."/>
            <person name="Lucas L.N."/>
            <person name="Carlson H.K."/>
            <person name="Coates J.D."/>
        </authorList>
    </citation>
    <scope>NUCLEOTIDE SEQUENCE [LARGE SCALE GENOMIC DNA]</scope>
    <source>
        <strain evidence="2">BK-3</strain>
    </source>
</reference>
<evidence type="ECO:0000313" key="3">
    <source>
        <dbReference type="Proteomes" id="UP000317355"/>
    </source>
</evidence>
<evidence type="ECO:0000313" key="2">
    <source>
        <dbReference type="EMBL" id="TVT48902.1"/>
    </source>
</evidence>
<comment type="caution">
    <text evidence="2">The sequence shown here is derived from an EMBL/GenBank/DDBJ whole genome shotgun (WGS) entry which is preliminary data.</text>
</comment>
<proteinExistence type="predicted"/>
<organism evidence="2 3">
    <name type="scientific">Sedimenticola thiotaurini</name>
    <dbReference type="NCBI Taxonomy" id="1543721"/>
    <lineage>
        <taxon>Bacteria</taxon>
        <taxon>Pseudomonadati</taxon>
        <taxon>Pseudomonadota</taxon>
        <taxon>Gammaproteobacteria</taxon>
        <taxon>Chromatiales</taxon>
        <taxon>Sedimenticolaceae</taxon>
        <taxon>Sedimenticola</taxon>
    </lineage>
</organism>
<protein>
    <submittedName>
        <fullName evidence="2">PilZ domain-containing protein</fullName>
    </submittedName>
</protein>
<dbReference type="AlphaFoldDB" id="A0A558CJK4"/>
<accession>A0A558CJK4</accession>
<evidence type="ECO:0000259" key="1">
    <source>
        <dbReference type="Pfam" id="PF07238"/>
    </source>
</evidence>
<name>A0A558CJK4_9GAMM</name>
<gene>
    <name evidence="2" type="ORF">FHK82_17390</name>
</gene>
<feature type="domain" description="PilZ" evidence="1">
    <location>
        <begin position="105"/>
        <end position="182"/>
    </location>
</feature>
<sequence length="201" mass="22565">MNSSQDERREYFRIDDSLNLSYQPVPPDEVSGCIDRLEKELDSHFTVVSSLAAVTQEMTGTLHKIEANRPEIAAYLKSLDKKIDILGRAFLAQTTELFVQPEQDVNLSATGISFQVSEPIAAGTILELKILLLPSYTGILSFAEVVSCDAIASPDSTFRYNLRTNFSHIRERDRDVLIQHVIQRQGAQIRQAREQLDKGQA</sequence>
<dbReference type="GO" id="GO:0035438">
    <property type="term" value="F:cyclic-di-GMP binding"/>
    <property type="evidence" value="ECO:0007669"/>
    <property type="project" value="InterPro"/>
</dbReference>
<dbReference type="Proteomes" id="UP000317355">
    <property type="component" value="Unassembled WGS sequence"/>
</dbReference>